<organism evidence="2 3">
    <name type="scientific">Ricinus communis</name>
    <name type="common">Castor bean</name>
    <dbReference type="NCBI Taxonomy" id="3988"/>
    <lineage>
        <taxon>Eukaryota</taxon>
        <taxon>Viridiplantae</taxon>
        <taxon>Streptophyta</taxon>
        <taxon>Embryophyta</taxon>
        <taxon>Tracheophyta</taxon>
        <taxon>Spermatophyta</taxon>
        <taxon>Magnoliopsida</taxon>
        <taxon>eudicotyledons</taxon>
        <taxon>Gunneridae</taxon>
        <taxon>Pentapetalae</taxon>
        <taxon>rosids</taxon>
        <taxon>fabids</taxon>
        <taxon>Malpighiales</taxon>
        <taxon>Euphorbiaceae</taxon>
        <taxon>Acalyphoideae</taxon>
        <taxon>Acalypheae</taxon>
        <taxon>Ricinus</taxon>
    </lineage>
</organism>
<name>B9SQU3_RICCO</name>
<feature type="compositionally biased region" description="Basic and acidic residues" evidence="1">
    <location>
        <begin position="1"/>
        <end position="17"/>
    </location>
</feature>
<protein>
    <submittedName>
        <fullName evidence="2">Uncharacterized protein</fullName>
    </submittedName>
</protein>
<dbReference type="EMBL" id="EQ974090">
    <property type="protein sequence ID" value="EEF34034.1"/>
    <property type="molecule type" value="Genomic_DNA"/>
</dbReference>
<dbReference type="InParanoid" id="B9SQU3"/>
<gene>
    <name evidence="2" type="ORF">RCOM_1217790</name>
</gene>
<sequence length="149" mass="16692">MEKSEETQGVKSKEKASPHHKSRASEPPLKTVCTRYQKTKAASRQYALQESEEFESPVKDLYLGQNKEVSASVSDFHKEAACQISAEPSSKSEDFEIPLKRSGIKCWFEQSPISMDTSQSKFEIVPYGKGLPDDDELSKSCNDEVVEPI</sequence>
<accession>B9SQU3</accession>
<evidence type="ECO:0000313" key="2">
    <source>
        <dbReference type="EMBL" id="EEF34034.1"/>
    </source>
</evidence>
<proteinExistence type="predicted"/>
<keyword evidence="3" id="KW-1185">Reference proteome</keyword>
<evidence type="ECO:0000313" key="3">
    <source>
        <dbReference type="Proteomes" id="UP000008311"/>
    </source>
</evidence>
<evidence type="ECO:0000256" key="1">
    <source>
        <dbReference type="SAM" id="MobiDB-lite"/>
    </source>
</evidence>
<reference evidence="3" key="1">
    <citation type="journal article" date="2010" name="Nat. Biotechnol.">
        <title>Draft genome sequence of the oilseed species Ricinus communis.</title>
        <authorList>
            <person name="Chan A.P."/>
            <person name="Crabtree J."/>
            <person name="Zhao Q."/>
            <person name="Lorenzi H."/>
            <person name="Orvis J."/>
            <person name="Puiu D."/>
            <person name="Melake-Berhan A."/>
            <person name="Jones K.M."/>
            <person name="Redman J."/>
            <person name="Chen G."/>
            <person name="Cahoon E.B."/>
            <person name="Gedil M."/>
            <person name="Stanke M."/>
            <person name="Haas B.J."/>
            <person name="Wortman J.R."/>
            <person name="Fraser-Liggett C.M."/>
            <person name="Ravel J."/>
            <person name="Rabinowicz P.D."/>
        </authorList>
    </citation>
    <scope>NUCLEOTIDE SEQUENCE [LARGE SCALE GENOMIC DNA]</scope>
    <source>
        <strain evidence="3">cv. Hale</strain>
    </source>
</reference>
<feature type="region of interest" description="Disordered" evidence="1">
    <location>
        <begin position="1"/>
        <end position="32"/>
    </location>
</feature>
<dbReference type="AlphaFoldDB" id="B9SQU3"/>
<dbReference type="Proteomes" id="UP000008311">
    <property type="component" value="Unassembled WGS sequence"/>
</dbReference>